<gene>
    <name evidence="1" type="ORF">AN2V17_38160</name>
</gene>
<keyword evidence="2" id="KW-1185">Reference proteome</keyword>
<accession>A0ACB5UNM4</accession>
<keyword evidence="1" id="KW-0808">Transferase</keyword>
<organism evidence="1 2">
    <name type="scientific">Vallitalea maricola</name>
    <dbReference type="NCBI Taxonomy" id="3074433"/>
    <lineage>
        <taxon>Bacteria</taxon>
        <taxon>Bacillati</taxon>
        <taxon>Bacillota</taxon>
        <taxon>Clostridia</taxon>
        <taxon>Lachnospirales</taxon>
        <taxon>Vallitaleaceae</taxon>
        <taxon>Vallitalea</taxon>
    </lineage>
</organism>
<sequence>MRHIETLSSKFIIGFILIIVIPVIIINSSLYYYLKEQYKIEYSDKTIKSMEYLSNAIESELKRLRLKTAMMVSDDKIIKLIDEWNAEKDIVLKRELEYELEKYISKRFDYLYEIDSAYFFMKDSGYYSYKEEGNINESKIRKEKWYLELTNKFQLKTIKNNDKNKFSIAAGISHLELNTLLNLPENLEMLLVNYKTYVFDGIHSELGDKYRGDVIIFDDYGNVMVSSKDSNLGKNINDFPDLKEVYLENKEPSDAYKIDNNTKVISYKTPQSGWLIVNITDYNIMMKEMEKNILLFNKIFGLMILLFMLFSIVFFNKIIRAIRRLMKRMKKAEKGYFVADEKLIGFGEIKELEIAFTEMINKIDDLMIERDKKEKERQEEEIRALQAQINPHFIYNTLNCIKLMAMMAHKENIENMVYAFMELLGGMFKDSKMMITVENEIEYTKHYIHIMQVRYADSFDVTWDIDNSILNCLTLKLMLQPIIENAITHGISHNEERGLITIKGYKNDDEIVFKVTDNGQGILPEKIKLLFMENDTGTEKKPKVGIYNVNKRIKLNFGEEYGIYVESELNKYTQVTVRVPIIEE</sequence>
<name>A0ACB5UNM4_9FIRM</name>
<comment type="caution">
    <text evidence="1">The sequence shown here is derived from an EMBL/GenBank/DDBJ whole genome shotgun (WGS) entry which is preliminary data.</text>
</comment>
<dbReference type="EMBL" id="BTPU01000075">
    <property type="protein sequence ID" value="GMQ64579.1"/>
    <property type="molecule type" value="Genomic_DNA"/>
</dbReference>
<protein>
    <submittedName>
        <fullName evidence="1">Sensor histidine kinase</fullName>
    </submittedName>
</protein>
<proteinExistence type="predicted"/>
<evidence type="ECO:0000313" key="1">
    <source>
        <dbReference type="EMBL" id="GMQ64579.1"/>
    </source>
</evidence>
<dbReference type="Proteomes" id="UP001374599">
    <property type="component" value="Unassembled WGS sequence"/>
</dbReference>
<evidence type="ECO:0000313" key="2">
    <source>
        <dbReference type="Proteomes" id="UP001374599"/>
    </source>
</evidence>
<reference evidence="1" key="1">
    <citation type="submission" date="2023-09" db="EMBL/GenBank/DDBJ databases">
        <title>Vallitalea sediminicola and Vallitalea maricola sp. nov., anaerobic bacteria isolated from marine sediment.</title>
        <authorList>
            <person name="Hirano S."/>
            <person name="Maeda A."/>
            <person name="Terahara T."/>
            <person name="Mori K."/>
            <person name="Hamada M."/>
            <person name="Matsumoto R."/>
            <person name="Kobayashi T."/>
        </authorList>
    </citation>
    <scope>NUCLEOTIDE SEQUENCE</scope>
    <source>
        <strain evidence="1">AN17-2</strain>
    </source>
</reference>
<keyword evidence="1" id="KW-0418">Kinase</keyword>